<evidence type="ECO:0000313" key="2">
    <source>
        <dbReference type="Proteomes" id="UP000485058"/>
    </source>
</evidence>
<comment type="caution">
    <text evidence="1">The sequence shown here is derived from an EMBL/GenBank/DDBJ whole genome shotgun (WGS) entry which is preliminary data.</text>
</comment>
<gene>
    <name evidence="1" type="ORF">HaLaN_23000</name>
</gene>
<name>A0A699ZQY1_HAELA</name>
<dbReference type="AlphaFoldDB" id="A0A699ZQY1"/>
<evidence type="ECO:0000313" key="1">
    <source>
        <dbReference type="EMBL" id="GFH25093.1"/>
    </source>
</evidence>
<accession>A0A699ZQY1</accession>
<dbReference type="GO" id="GO:0016301">
    <property type="term" value="F:kinase activity"/>
    <property type="evidence" value="ECO:0007669"/>
    <property type="project" value="UniProtKB-KW"/>
</dbReference>
<keyword evidence="1" id="KW-0808">Transferase</keyword>
<feature type="non-terminal residue" evidence="1">
    <location>
        <position position="651"/>
    </location>
</feature>
<keyword evidence="1" id="KW-0418">Kinase</keyword>
<organism evidence="1 2">
    <name type="scientific">Haematococcus lacustris</name>
    <name type="common">Green alga</name>
    <name type="synonym">Haematococcus pluvialis</name>
    <dbReference type="NCBI Taxonomy" id="44745"/>
    <lineage>
        <taxon>Eukaryota</taxon>
        <taxon>Viridiplantae</taxon>
        <taxon>Chlorophyta</taxon>
        <taxon>core chlorophytes</taxon>
        <taxon>Chlorophyceae</taxon>
        <taxon>CS clade</taxon>
        <taxon>Chlamydomonadales</taxon>
        <taxon>Haematococcaceae</taxon>
        <taxon>Haematococcus</taxon>
    </lineage>
</organism>
<protein>
    <submittedName>
        <fullName evidence="1">Protein kinase domain-containing protein</fullName>
    </submittedName>
</protein>
<dbReference type="EMBL" id="BLLF01002717">
    <property type="protein sequence ID" value="GFH25093.1"/>
    <property type="molecule type" value="Genomic_DNA"/>
</dbReference>
<dbReference type="Proteomes" id="UP000485058">
    <property type="component" value="Unassembled WGS sequence"/>
</dbReference>
<keyword evidence="2" id="KW-1185">Reference proteome</keyword>
<reference evidence="1 2" key="1">
    <citation type="submission" date="2020-02" db="EMBL/GenBank/DDBJ databases">
        <title>Draft genome sequence of Haematococcus lacustris strain NIES-144.</title>
        <authorList>
            <person name="Morimoto D."/>
            <person name="Nakagawa S."/>
            <person name="Yoshida T."/>
            <person name="Sawayama S."/>
        </authorList>
    </citation>
    <scope>NUCLEOTIDE SEQUENCE [LARGE SCALE GENOMIC DNA]</scope>
    <source>
        <strain evidence="1 2">NIES-144</strain>
    </source>
</reference>
<sequence>MATSVVQTGETLVLQGQPAPDNSSAAASQWQLARDSVESLFNLQPGSRLVMSDVALLDVELGPGSSDSAVLLPPLPQLAAPNASASLLLQRVTLVLSNCSALRQLQNRQCRLQLADSDGSSPEAEVAAEWLMVWHLAQPGLELHSCVLTCKWPPPPLANSSSSASPSTSDPTPLWQHTAFNASFVRVARSGALEPGSLLPAPPLDPVAAGDSSGWGVPLACVSRRVGDRQEVERALVELQAVSGQVVLQLVRNISLASAPYSAANSSQAAEQWPGPGRALRLYRNVTLLGKRDVELDFDLQRFTLYLDNTSAAQLHLVNLVLANTPTGPRHAFPNNVLLAPLWAVATNRSPSAPLSVRVVNCTLVCPDDLYDYTLYWIGLAASPVPSISVLASWQTTLALQGSLEFRNDSQKLRVQQRDGQGITWSCMAVTDAPFWSPRRLQRTGVSALVPGDPLYPWAKITPIFNEEQLAPSNPYAILFANITLTPDAIKRAASNPYPQAGVPLEQNATNATEQQARAAQQQLQAAGGQLVVSSSLTLLGDWERPTVLDLGGAAGLVGLQRLILSGLGPAGPNQFPPGLINFTVNLWAFQFDRPQAQLVLDNTTLLLPEPELAFLRSLMALGNVSQVNAAAERLGGAMRPFVQNWASVYQ</sequence>
<proteinExistence type="predicted"/>